<protein>
    <recommendedName>
        <fullName evidence="3">Alternate signal-mediated exported protein, CPF_0494 family</fullName>
    </recommendedName>
</protein>
<reference evidence="1 2" key="1">
    <citation type="submission" date="2021-03" db="EMBL/GenBank/DDBJ databases">
        <title>Enterococcal diversity collection.</title>
        <authorList>
            <person name="Gilmore M.S."/>
            <person name="Schwartzman J."/>
            <person name="Van Tyne D."/>
            <person name="Martin M."/>
            <person name="Earl A.M."/>
            <person name="Manson A.L."/>
            <person name="Straub T."/>
            <person name="Salamzade R."/>
            <person name="Saavedra J."/>
            <person name="Lebreton F."/>
            <person name="Prichula J."/>
            <person name="Schaufler K."/>
            <person name="Gaca A."/>
            <person name="Sgardioli B."/>
            <person name="Wagenaar J."/>
            <person name="Strong T."/>
        </authorList>
    </citation>
    <scope>NUCLEOTIDE SEQUENCE [LARGE SCALE GENOMIC DNA]</scope>
    <source>
        <strain evidence="1 2">DIV0869a</strain>
    </source>
</reference>
<proteinExistence type="predicted"/>
<organism evidence="1 2">
    <name type="scientific">Candidatus Enterococcus ikei</name>
    <dbReference type="NCBI Taxonomy" id="2815326"/>
    <lineage>
        <taxon>Bacteria</taxon>
        <taxon>Bacillati</taxon>
        <taxon>Bacillota</taxon>
        <taxon>Bacilli</taxon>
        <taxon>Lactobacillales</taxon>
        <taxon>Enterococcaceae</taxon>
        <taxon>Enterococcus</taxon>
    </lineage>
</organism>
<evidence type="ECO:0000313" key="1">
    <source>
        <dbReference type="EMBL" id="MBO0439913.1"/>
    </source>
</evidence>
<name>A0ABS3GYD7_9ENTE</name>
<sequence>MKQKKKIVHLFWIVPISIVCLVVGSAVAYAAMTMREEKVNLFQIGNLQTKVEEVFTEPITILPNKPVNKKVTIANTGTINQFVRVMIHPDIRLDNNGSIRLLPSKIGGELLLDLNNTHWKLGEDGYYYYLNVLKTGKSNVTENLFTQVKLKSELGQEYHEATVNLLIKVEAINCAKYAYRDAWWQGVPSGGELKNIDDQLAKIVE</sequence>
<evidence type="ECO:0008006" key="3">
    <source>
        <dbReference type="Google" id="ProtNLM"/>
    </source>
</evidence>
<dbReference type="RefSeq" id="WP_207111993.1">
    <property type="nucleotide sequence ID" value="NZ_JAFLWD010000012.1"/>
</dbReference>
<evidence type="ECO:0000313" key="2">
    <source>
        <dbReference type="Proteomes" id="UP000664632"/>
    </source>
</evidence>
<dbReference type="EMBL" id="JAFLWD010000012">
    <property type="protein sequence ID" value="MBO0439913.1"/>
    <property type="molecule type" value="Genomic_DNA"/>
</dbReference>
<gene>
    <name evidence="1" type="ORF">JZO69_06045</name>
</gene>
<accession>A0ABS3GYD7</accession>
<comment type="caution">
    <text evidence="1">The sequence shown here is derived from an EMBL/GenBank/DDBJ whole genome shotgun (WGS) entry which is preliminary data.</text>
</comment>
<keyword evidence="2" id="KW-1185">Reference proteome</keyword>
<dbReference type="Proteomes" id="UP000664632">
    <property type="component" value="Unassembled WGS sequence"/>
</dbReference>